<dbReference type="RefSeq" id="WP_011879935.1">
    <property type="nucleotide sequence ID" value="NZ_CADFEZ010000020.1"/>
</dbReference>
<accession>A0ABS1ASZ5</accession>
<comment type="caution">
    <text evidence="1">The sequence shown here is derived from an EMBL/GenBank/DDBJ whole genome shotgun (WGS) entry which is preliminary data.</text>
</comment>
<name>A0ABS1ASZ5_BURVI</name>
<evidence type="ECO:0000313" key="1">
    <source>
        <dbReference type="EMBL" id="MBJ9687265.1"/>
    </source>
</evidence>
<reference evidence="1 2" key="1">
    <citation type="submission" date="2020-11" db="EMBL/GenBank/DDBJ databases">
        <title>Enhanced detection system for hospital associated transmission using whole genome sequencing surveillance.</title>
        <authorList>
            <person name="Harrison L.H."/>
            <person name="Van Tyne D."/>
            <person name="Marsh J.W."/>
            <person name="Griffith M.P."/>
            <person name="Snyder D.J."/>
            <person name="Cooper V.S."/>
            <person name="Mustapha M."/>
        </authorList>
    </citation>
    <scope>NUCLEOTIDE SEQUENCE [LARGE SCALE GENOMIC DNA]</scope>
    <source>
        <strain evidence="1 2">BC00020</strain>
    </source>
</reference>
<gene>
    <name evidence="1" type="ORF">I5589_09240</name>
</gene>
<keyword evidence="2" id="KW-1185">Reference proteome</keyword>
<protein>
    <submittedName>
        <fullName evidence="1">Plasmid stabilization protein</fullName>
    </submittedName>
</protein>
<organism evidence="1 2">
    <name type="scientific">Burkholderia vietnamiensis</name>
    <dbReference type="NCBI Taxonomy" id="60552"/>
    <lineage>
        <taxon>Bacteria</taxon>
        <taxon>Pseudomonadati</taxon>
        <taxon>Pseudomonadota</taxon>
        <taxon>Betaproteobacteria</taxon>
        <taxon>Burkholderiales</taxon>
        <taxon>Burkholderiaceae</taxon>
        <taxon>Burkholderia</taxon>
        <taxon>Burkholderia cepacia complex</taxon>
    </lineage>
</organism>
<proteinExistence type="predicted"/>
<sequence>MVVRERLCVELGAIRVRWECWCARRGVTAGEGVRQLIATAVRDNAADGSGTTIWRLPRPVVGEPRHRIEIRLTNAELNAVERCAAAIGLRSNRWIVSLVRAQLTREPQLGVSELNALSISNQRLAEISRLLGELARADENELVRRDLVSESAELQKRIDEHLRTAAAIMRANLDRWSR</sequence>
<evidence type="ECO:0000313" key="2">
    <source>
        <dbReference type="Proteomes" id="UP000808215"/>
    </source>
</evidence>
<dbReference type="Proteomes" id="UP000808215">
    <property type="component" value="Unassembled WGS sequence"/>
</dbReference>
<dbReference type="EMBL" id="JADVKH010000016">
    <property type="protein sequence ID" value="MBJ9687265.1"/>
    <property type="molecule type" value="Genomic_DNA"/>
</dbReference>